<feature type="transmembrane region" description="Helical" evidence="2">
    <location>
        <begin position="38"/>
        <end position="57"/>
    </location>
</feature>
<protein>
    <recommendedName>
        <fullName evidence="5">DUF2637 domain-containing protein</fullName>
    </recommendedName>
</protein>
<reference evidence="4" key="1">
    <citation type="journal article" date="2019" name="Int. J. Syst. Evol. Microbiol.">
        <title>The Global Catalogue of Microorganisms (GCM) 10K type strain sequencing project: providing services to taxonomists for standard genome sequencing and annotation.</title>
        <authorList>
            <consortium name="The Broad Institute Genomics Platform"/>
            <consortium name="The Broad Institute Genome Sequencing Center for Infectious Disease"/>
            <person name="Wu L."/>
            <person name="Ma J."/>
        </authorList>
    </citation>
    <scope>NUCLEOTIDE SEQUENCE [LARGE SCALE GENOMIC DNA]</scope>
    <source>
        <strain evidence="4">JCM 8201</strain>
    </source>
</reference>
<keyword evidence="2" id="KW-0472">Membrane</keyword>
<dbReference type="Pfam" id="PF10935">
    <property type="entry name" value="DUF2637"/>
    <property type="match status" value="1"/>
</dbReference>
<organism evidence="3 4">
    <name type="scientific">Actinocorallia aurantiaca</name>
    <dbReference type="NCBI Taxonomy" id="46204"/>
    <lineage>
        <taxon>Bacteria</taxon>
        <taxon>Bacillati</taxon>
        <taxon>Actinomycetota</taxon>
        <taxon>Actinomycetes</taxon>
        <taxon>Streptosporangiales</taxon>
        <taxon>Thermomonosporaceae</taxon>
        <taxon>Actinocorallia</taxon>
    </lineage>
</organism>
<evidence type="ECO:0000256" key="2">
    <source>
        <dbReference type="SAM" id="Phobius"/>
    </source>
</evidence>
<accession>A0ABP6GPM2</accession>
<feature type="transmembrane region" description="Helical" evidence="2">
    <location>
        <begin position="130"/>
        <end position="151"/>
    </location>
</feature>
<sequence length="322" mass="34157">MVTKGIESLVNPTPRIEGGANIYDMTGKGQGKAKAGNALLIASSVLLFAVAAAAMFVSFKAQYAFIYAEKQDHTAAVLESLILDGGAVIVAMIGLALALKGMSAFMCRVLNLLFIGASVAMNVFSADLGVASISVWAMAPVVYALTSDLLISNVRRLMVTEEEDGPIRKAKGLFLWVLRLTFHFNSTFNGFRAWTETLPVGPSGFVAPAVEPDTKPDTDPEPTKVRADRLDTDIVPGIEADILPAIEADTKPDTDMSAPDIAPDKVSAPVATVTDMSARKGRQAEALALMSARPDITSAELAAELGVSVRQARRYMPARKSA</sequence>
<evidence type="ECO:0000313" key="4">
    <source>
        <dbReference type="Proteomes" id="UP001501842"/>
    </source>
</evidence>
<dbReference type="Proteomes" id="UP001501842">
    <property type="component" value="Unassembled WGS sequence"/>
</dbReference>
<gene>
    <name evidence="3" type="ORF">GCM10010439_28590</name>
</gene>
<dbReference type="EMBL" id="BAAATZ010000009">
    <property type="protein sequence ID" value="GAA2726335.1"/>
    <property type="molecule type" value="Genomic_DNA"/>
</dbReference>
<keyword evidence="4" id="KW-1185">Reference proteome</keyword>
<feature type="transmembrane region" description="Helical" evidence="2">
    <location>
        <begin position="105"/>
        <end position="124"/>
    </location>
</feature>
<keyword evidence="2" id="KW-0812">Transmembrane</keyword>
<comment type="caution">
    <text evidence="3">The sequence shown here is derived from an EMBL/GenBank/DDBJ whole genome shotgun (WGS) entry which is preliminary data.</text>
</comment>
<feature type="region of interest" description="Disordered" evidence="1">
    <location>
        <begin position="207"/>
        <end position="227"/>
    </location>
</feature>
<feature type="transmembrane region" description="Helical" evidence="2">
    <location>
        <begin position="77"/>
        <end position="98"/>
    </location>
</feature>
<evidence type="ECO:0008006" key="5">
    <source>
        <dbReference type="Google" id="ProtNLM"/>
    </source>
</evidence>
<proteinExistence type="predicted"/>
<name>A0ABP6GPM2_9ACTN</name>
<evidence type="ECO:0000256" key="1">
    <source>
        <dbReference type="SAM" id="MobiDB-lite"/>
    </source>
</evidence>
<dbReference type="RefSeq" id="WP_344450837.1">
    <property type="nucleotide sequence ID" value="NZ_BAAATZ010000009.1"/>
</dbReference>
<keyword evidence="2" id="KW-1133">Transmembrane helix</keyword>
<feature type="compositionally biased region" description="Basic and acidic residues" evidence="1">
    <location>
        <begin position="212"/>
        <end position="227"/>
    </location>
</feature>
<dbReference type="InterPro" id="IPR021235">
    <property type="entry name" value="DUF2637"/>
</dbReference>
<evidence type="ECO:0000313" key="3">
    <source>
        <dbReference type="EMBL" id="GAA2726335.1"/>
    </source>
</evidence>